<dbReference type="Pfam" id="PF00005">
    <property type="entry name" value="ABC_tran"/>
    <property type="match status" value="1"/>
</dbReference>
<evidence type="ECO:0000256" key="1">
    <source>
        <dbReference type="ARBA" id="ARBA00005417"/>
    </source>
</evidence>
<dbReference type="GO" id="GO:0005524">
    <property type="term" value="F:ATP binding"/>
    <property type="evidence" value="ECO:0007669"/>
    <property type="project" value="UniProtKB-KW"/>
</dbReference>
<dbReference type="AlphaFoldDB" id="A0A9X2EJU2"/>
<keyword evidence="3" id="KW-0547">Nucleotide-binding</keyword>
<dbReference type="SMART" id="SM00382">
    <property type="entry name" value="AAA"/>
    <property type="match status" value="1"/>
</dbReference>
<evidence type="ECO:0000256" key="4">
    <source>
        <dbReference type="ARBA" id="ARBA00022840"/>
    </source>
</evidence>
<comment type="caution">
    <text evidence="6">The sequence shown here is derived from an EMBL/GenBank/DDBJ whole genome shotgun (WGS) entry which is preliminary data.</text>
</comment>
<dbReference type="GO" id="GO:0016020">
    <property type="term" value="C:membrane"/>
    <property type="evidence" value="ECO:0007669"/>
    <property type="project" value="InterPro"/>
</dbReference>
<dbReference type="InterPro" id="IPR015860">
    <property type="entry name" value="ABC_transpr_TagH-like"/>
</dbReference>
<evidence type="ECO:0000256" key="3">
    <source>
        <dbReference type="ARBA" id="ARBA00022741"/>
    </source>
</evidence>
<dbReference type="InterPro" id="IPR003593">
    <property type="entry name" value="AAA+_ATPase"/>
</dbReference>
<reference evidence="6" key="1">
    <citation type="journal article" date="2022" name="Arch. Microbiol.">
        <title>Microbulbifer okhotskensis sp. nov., isolated from a deep bottom sediment of the Okhotsk Sea.</title>
        <authorList>
            <person name="Romanenko L."/>
            <person name="Kurilenko V."/>
            <person name="Otstavnykh N."/>
            <person name="Velansky P."/>
            <person name="Isaeva M."/>
            <person name="Mikhailov V."/>
        </authorList>
    </citation>
    <scope>NUCLEOTIDE SEQUENCE</scope>
    <source>
        <strain evidence="6">OS29</strain>
    </source>
</reference>
<dbReference type="RefSeq" id="WP_252464923.1">
    <property type="nucleotide sequence ID" value="NZ_JALBWM010000010.1"/>
</dbReference>
<feature type="domain" description="ABC transporter" evidence="5">
    <location>
        <begin position="9"/>
        <end position="234"/>
    </location>
</feature>
<evidence type="ECO:0000313" key="6">
    <source>
        <dbReference type="EMBL" id="MCO1333547.1"/>
    </source>
</evidence>
<keyword evidence="4 6" id="KW-0067">ATP-binding</keyword>
<proteinExistence type="inferred from homology"/>
<sequence>MNERKKSAISLKNIRVTYRSGIPFTRATSVYSPLKDISFELYKGDSLGIIGRNGAGKSTLLRLLNGIIKPDSGKVVNHGHRTALLSLTVGYDQNLSGRQNAVISGMMMGLKKRHIVSKLNEIDEFSELGSFFDQPVKNYSTGMKQRLGMAVAIHLKTDVLLIDEILAVGDSRFRKKSEAVMREKITSGDTIVLVSHSAETVKRLCNKALWIENGVVARYGDSKVVVAAYEESQK</sequence>
<dbReference type="InterPro" id="IPR003439">
    <property type="entry name" value="ABC_transporter-like_ATP-bd"/>
</dbReference>
<dbReference type="InterPro" id="IPR027417">
    <property type="entry name" value="P-loop_NTPase"/>
</dbReference>
<evidence type="ECO:0000256" key="2">
    <source>
        <dbReference type="ARBA" id="ARBA00022448"/>
    </source>
</evidence>
<dbReference type="GO" id="GO:0016887">
    <property type="term" value="F:ATP hydrolysis activity"/>
    <property type="evidence" value="ECO:0007669"/>
    <property type="project" value="InterPro"/>
</dbReference>
<dbReference type="PANTHER" id="PTHR46743">
    <property type="entry name" value="TEICHOIC ACIDS EXPORT ATP-BINDING PROTEIN TAGH"/>
    <property type="match status" value="1"/>
</dbReference>
<dbReference type="InterPro" id="IPR050683">
    <property type="entry name" value="Bact_Polysacc_Export_ATP-bd"/>
</dbReference>
<protein>
    <submittedName>
        <fullName evidence="6">ABC transporter ATP-binding protein</fullName>
    </submittedName>
</protein>
<name>A0A9X2EJU2_9GAMM</name>
<organism evidence="6 7">
    <name type="scientific">Microbulbifer okhotskensis</name>
    <dbReference type="NCBI Taxonomy" id="2926617"/>
    <lineage>
        <taxon>Bacteria</taxon>
        <taxon>Pseudomonadati</taxon>
        <taxon>Pseudomonadota</taxon>
        <taxon>Gammaproteobacteria</taxon>
        <taxon>Cellvibrionales</taxon>
        <taxon>Microbulbiferaceae</taxon>
        <taxon>Microbulbifer</taxon>
    </lineage>
</organism>
<dbReference type="PANTHER" id="PTHR46743:SF2">
    <property type="entry name" value="TEICHOIC ACIDS EXPORT ATP-BINDING PROTEIN TAGH"/>
    <property type="match status" value="1"/>
</dbReference>
<accession>A0A9X2EJU2</accession>
<dbReference type="PROSITE" id="PS50893">
    <property type="entry name" value="ABC_TRANSPORTER_2"/>
    <property type="match status" value="1"/>
</dbReference>
<keyword evidence="7" id="KW-1185">Reference proteome</keyword>
<gene>
    <name evidence="6" type="ORF">MO867_04255</name>
</gene>
<keyword evidence="2" id="KW-0813">Transport</keyword>
<evidence type="ECO:0000259" key="5">
    <source>
        <dbReference type="PROSITE" id="PS50893"/>
    </source>
</evidence>
<evidence type="ECO:0000313" key="7">
    <source>
        <dbReference type="Proteomes" id="UP001139028"/>
    </source>
</evidence>
<comment type="similarity">
    <text evidence="1">Belongs to the ABC transporter superfamily.</text>
</comment>
<dbReference type="Gene3D" id="3.40.50.300">
    <property type="entry name" value="P-loop containing nucleotide triphosphate hydrolases"/>
    <property type="match status" value="1"/>
</dbReference>
<dbReference type="Proteomes" id="UP001139028">
    <property type="component" value="Unassembled WGS sequence"/>
</dbReference>
<dbReference type="GO" id="GO:0140359">
    <property type="term" value="F:ABC-type transporter activity"/>
    <property type="evidence" value="ECO:0007669"/>
    <property type="project" value="InterPro"/>
</dbReference>
<dbReference type="SUPFAM" id="SSF52540">
    <property type="entry name" value="P-loop containing nucleoside triphosphate hydrolases"/>
    <property type="match status" value="1"/>
</dbReference>
<dbReference type="EMBL" id="JALBWM010000010">
    <property type="protein sequence ID" value="MCO1333547.1"/>
    <property type="molecule type" value="Genomic_DNA"/>
</dbReference>
<dbReference type="CDD" id="cd03220">
    <property type="entry name" value="ABC_KpsT_Wzt"/>
    <property type="match status" value="1"/>
</dbReference>